<evidence type="ECO:0000313" key="3">
    <source>
        <dbReference type="Proteomes" id="UP001565474"/>
    </source>
</evidence>
<keyword evidence="1" id="KW-1133">Transmembrane helix</keyword>
<dbReference type="EMBL" id="JBGBZN010000002">
    <property type="protein sequence ID" value="MEY9473262.1"/>
    <property type="molecule type" value="Genomic_DNA"/>
</dbReference>
<keyword evidence="1" id="KW-0812">Transmembrane</keyword>
<feature type="transmembrane region" description="Helical" evidence="1">
    <location>
        <begin position="48"/>
        <end position="69"/>
    </location>
</feature>
<sequence length="77" mass="8555">MTPRSHTGAQRITQKEASMSRLEFLLETAQYIVDFARSLAEGPAEPRLVITSALATSALIVLIAIRSYVHERKQRAS</sequence>
<dbReference type="Proteomes" id="UP001565474">
    <property type="component" value="Unassembled WGS sequence"/>
</dbReference>
<comment type="caution">
    <text evidence="2">The sequence shown here is derived from an EMBL/GenBank/DDBJ whole genome shotgun (WGS) entry which is preliminary data.</text>
</comment>
<name>A0ABV4GMT4_9BRAD</name>
<protein>
    <submittedName>
        <fullName evidence="2">Uncharacterized protein</fullName>
    </submittedName>
</protein>
<organism evidence="2 3">
    <name type="scientific">Bradyrhizobium yuanmingense</name>
    <dbReference type="NCBI Taxonomy" id="108015"/>
    <lineage>
        <taxon>Bacteria</taxon>
        <taxon>Pseudomonadati</taxon>
        <taxon>Pseudomonadota</taxon>
        <taxon>Alphaproteobacteria</taxon>
        <taxon>Hyphomicrobiales</taxon>
        <taxon>Nitrobacteraceae</taxon>
        <taxon>Bradyrhizobium</taxon>
    </lineage>
</organism>
<accession>A0ABV4GMT4</accession>
<evidence type="ECO:0000256" key="1">
    <source>
        <dbReference type="SAM" id="Phobius"/>
    </source>
</evidence>
<gene>
    <name evidence="2" type="ORF">ABH992_005661</name>
</gene>
<reference evidence="2 3" key="1">
    <citation type="submission" date="2024-07" db="EMBL/GenBank/DDBJ databases">
        <title>Genomic Encyclopedia of Type Strains, Phase V (KMG-V): Genome sequencing to study the core and pangenomes of soil and plant-associated prokaryotes.</title>
        <authorList>
            <person name="Whitman W."/>
        </authorList>
    </citation>
    <scope>NUCLEOTIDE SEQUENCE [LARGE SCALE GENOMIC DNA]</scope>
    <source>
        <strain evidence="2 3">USDA 222</strain>
    </source>
</reference>
<keyword evidence="1" id="KW-0472">Membrane</keyword>
<dbReference type="RefSeq" id="WP_225125104.1">
    <property type="nucleotide sequence ID" value="NZ_JBGBZN010000002.1"/>
</dbReference>
<proteinExistence type="predicted"/>
<keyword evidence="3" id="KW-1185">Reference proteome</keyword>
<evidence type="ECO:0000313" key="2">
    <source>
        <dbReference type="EMBL" id="MEY9473262.1"/>
    </source>
</evidence>